<comment type="caution">
    <text evidence="2">The sequence shown here is derived from an EMBL/GenBank/DDBJ whole genome shotgun (WGS) entry which is preliminary data.</text>
</comment>
<protein>
    <recommendedName>
        <fullName evidence="1">AMIN-like domain-containing protein</fullName>
    </recommendedName>
</protein>
<feature type="domain" description="AMIN-like" evidence="1">
    <location>
        <begin position="19"/>
        <end position="139"/>
    </location>
</feature>
<dbReference type="InterPro" id="IPR056303">
    <property type="entry name" value="AMIN-like"/>
</dbReference>
<dbReference type="Proteomes" id="UP001168363">
    <property type="component" value="Unassembled WGS sequence"/>
</dbReference>
<name>A0ABT8TQI6_9ACTN</name>
<evidence type="ECO:0000259" key="1">
    <source>
        <dbReference type="Pfam" id="PF24837"/>
    </source>
</evidence>
<keyword evidence="3" id="KW-1185">Reference proteome</keyword>
<gene>
    <name evidence="2" type="ORF">QWJ41_10820</name>
</gene>
<sequence>MTSTAASSAEPSGPWDLVLSHVSLSRRRGGERIVLWLNGSGAPGWSVAYTDRPVLDGSGEAVDLPGEIFLDIYVSGTVPAGDGYRGGRRVTAADPGRVSGLHVAGTFEGYTQVLAGIDGDRVPFRVRALRDPSRLVVDVGVGSSP</sequence>
<evidence type="ECO:0000313" key="3">
    <source>
        <dbReference type="Proteomes" id="UP001168363"/>
    </source>
</evidence>
<proteinExistence type="predicted"/>
<reference evidence="2" key="1">
    <citation type="submission" date="2023-06" db="EMBL/GenBank/DDBJ databases">
        <title>Genome sequence of Nocardioides sp. SOB44.</title>
        <authorList>
            <person name="Zhang G."/>
        </authorList>
    </citation>
    <scope>NUCLEOTIDE SEQUENCE</scope>
    <source>
        <strain evidence="2">SOB44</strain>
    </source>
</reference>
<dbReference type="RefSeq" id="WP_302708107.1">
    <property type="nucleotide sequence ID" value="NZ_JAULSC010000009.1"/>
</dbReference>
<evidence type="ECO:0000313" key="2">
    <source>
        <dbReference type="EMBL" id="MDO3396214.1"/>
    </source>
</evidence>
<dbReference type="EMBL" id="JAULSC010000009">
    <property type="protein sequence ID" value="MDO3396214.1"/>
    <property type="molecule type" value="Genomic_DNA"/>
</dbReference>
<accession>A0ABT8TQI6</accession>
<dbReference type="Pfam" id="PF24837">
    <property type="entry name" value="AMIN-like"/>
    <property type="match status" value="1"/>
</dbReference>
<organism evidence="2 3">
    <name type="scientific">Nocardioides cremeus</name>
    <dbReference type="NCBI Taxonomy" id="3058044"/>
    <lineage>
        <taxon>Bacteria</taxon>
        <taxon>Bacillati</taxon>
        <taxon>Actinomycetota</taxon>
        <taxon>Actinomycetes</taxon>
        <taxon>Propionibacteriales</taxon>
        <taxon>Nocardioidaceae</taxon>
        <taxon>Nocardioides</taxon>
    </lineage>
</organism>